<dbReference type="InterPro" id="IPR000836">
    <property type="entry name" value="PRTase_dom"/>
</dbReference>
<dbReference type="NCBIfam" id="TIGR01251">
    <property type="entry name" value="ribP_PPkin"/>
    <property type="match status" value="1"/>
</dbReference>
<dbReference type="PATRIC" id="fig|1166018.3.peg.2416"/>
<dbReference type="GO" id="GO:0000287">
    <property type="term" value="F:magnesium ion binding"/>
    <property type="evidence" value="ECO:0007669"/>
    <property type="project" value="InterPro"/>
</dbReference>
<dbReference type="CDD" id="cd06223">
    <property type="entry name" value="PRTases_typeI"/>
    <property type="match status" value="1"/>
</dbReference>
<keyword evidence="1 2" id="KW-0545">Nucleotide biosynthesis</keyword>
<dbReference type="InterPro" id="IPR029057">
    <property type="entry name" value="PRTase-like"/>
</dbReference>
<dbReference type="GO" id="GO:0006164">
    <property type="term" value="P:purine nucleotide biosynthetic process"/>
    <property type="evidence" value="ECO:0007669"/>
    <property type="project" value="TreeGrafter"/>
</dbReference>
<keyword evidence="5" id="KW-0418">Kinase</keyword>
<dbReference type="GO" id="GO:0006015">
    <property type="term" value="P:5-phosphoribose 1-diphosphate biosynthetic process"/>
    <property type="evidence" value="ECO:0007669"/>
    <property type="project" value="TreeGrafter"/>
</dbReference>
<feature type="domain" description="Phosphoribosyltransferase" evidence="3">
    <location>
        <begin position="156"/>
        <end position="259"/>
    </location>
</feature>
<dbReference type="HOGENOM" id="CLU_033546_2_2_10"/>
<evidence type="ECO:0000313" key="5">
    <source>
        <dbReference type="EMBL" id="CCH03435.1"/>
    </source>
</evidence>
<dbReference type="GO" id="GO:0016301">
    <property type="term" value="F:kinase activity"/>
    <property type="evidence" value="ECO:0007669"/>
    <property type="project" value="UniProtKB-KW"/>
</dbReference>
<gene>
    <name evidence="5" type="primary">prsA</name>
    <name evidence="5" type="ORF">FAES_5436</name>
</gene>
<dbReference type="EC" id="2.7.6.1" evidence="5"/>
<dbReference type="PANTHER" id="PTHR10210:SF41">
    <property type="entry name" value="RIBOSE-PHOSPHATE PYROPHOSPHOKINASE 1, CHLOROPLASTIC"/>
    <property type="match status" value="1"/>
</dbReference>
<dbReference type="STRING" id="1166018.FAES_5436"/>
<keyword evidence="5" id="KW-0808">Transferase</keyword>
<name>I0KH32_9BACT</name>
<dbReference type="GO" id="GO:0005737">
    <property type="term" value="C:cytoplasm"/>
    <property type="evidence" value="ECO:0007669"/>
    <property type="project" value="TreeGrafter"/>
</dbReference>
<sequence length="302" mass="32933">MDWSKTWFVYICVEFTQKDMLALHLSPGFTPMAAEPIPFQTFVFSGGEPHIKLDLSGVAAHEPVLITQRAQNAADFMLLLLATDALRRAGYRQLSLLLPYFPAARQDRLMVPGEPLSVHLYADLINAQQYEQVYVYDPHSDVTPALLNGAQVITNQAFIEQVLTRFDRETVCLVAPDAGALKKIHKLSTALGGVPVVVGDKERDVKTGALTGFRVFADSLQSRHCLIVDDICDGGGTFVGLAAELRTRQPASVSLAVSHGIFSRGIAPLTNVLDHVYTTNSFSTLPPADGLTQIDLTTLLTL</sequence>
<comment type="similarity">
    <text evidence="2">Belongs to the ribose-phosphate pyrophosphokinase family.</text>
</comment>
<dbReference type="PANTHER" id="PTHR10210">
    <property type="entry name" value="RIBOSE-PHOSPHATE DIPHOSPHOKINASE FAMILY MEMBER"/>
    <property type="match status" value="1"/>
</dbReference>
<evidence type="ECO:0000256" key="1">
    <source>
        <dbReference type="ARBA" id="ARBA00022727"/>
    </source>
</evidence>
<keyword evidence="6" id="KW-1185">Reference proteome</keyword>
<dbReference type="KEGG" id="fae:FAES_5436"/>
<dbReference type="eggNOG" id="COG0462">
    <property type="taxonomic scope" value="Bacteria"/>
</dbReference>
<evidence type="ECO:0000259" key="4">
    <source>
        <dbReference type="Pfam" id="PF13793"/>
    </source>
</evidence>
<dbReference type="AlphaFoldDB" id="I0KH32"/>
<feature type="domain" description="Ribose-phosphate pyrophosphokinase N-terminal" evidence="4">
    <location>
        <begin position="42"/>
        <end position="127"/>
    </location>
</feature>
<evidence type="ECO:0000256" key="2">
    <source>
        <dbReference type="RuleBase" id="RU004324"/>
    </source>
</evidence>
<dbReference type="InterPro" id="IPR029099">
    <property type="entry name" value="Pribosyltran_N"/>
</dbReference>
<dbReference type="Proteomes" id="UP000011058">
    <property type="component" value="Chromosome"/>
</dbReference>
<protein>
    <submittedName>
        <fullName evidence="5">Ribose-phosphate pyrophosphokinase</fullName>
        <ecNumber evidence="5">2.7.6.1</ecNumber>
    </submittedName>
</protein>
<dbReference type="Pfam" id="PF00156">
    <property type="entry name" value="Pribosyltran"/>
    <property type="match status" value="1"/>
</dbReference>
<evidence type="ECO:0000259" key="3">
    <source>
        <dbReference type="Pfam" id="PF00156"/>
    </source>
</evidence>
<dbReference type="Gene3D" id="3.40.50.2020">
    <property type="match status" value="2"/>
</dbReference>
<dbReference type="Pfam" id="PF13793">
    <property type="entry name" value="Pribosyltran_N"/>
    <property type="match status" value="1"/>
</dbReference>
<evidence type="ECO:0000313" key="6">
    <source>
        <dbReference type="Proteomes" id="UP000011058"/>
    </source>
</evidence>
<dbReference type="SUPFAM" id="SSF53271">
    <property type="entry name" value="PRTase-like"/>
    <property type="match status" value="1"/>
</dbReference>
<dbReference type="SMART" id="SM01400">
    <property type="entry name" value="Pribosyltran_N"/>
    <property type="match status" value="1"/>
</dbReference>
<organism evidence="5 6">
    <name type="scientific">Fibrella aestuarina BUZ 2</name>
    <dbReference type="NCBI Taxonomy" id="1166018"/>
    <lineage>
        <taxon>Bacteria</taxon>
        <taxon>Pseudomonadati</taxon>
        <taxon>Bacteroidota</taxon>
        <taxon>Cytophagia</taxon>
        <taxon>Cytophagales</taxon>
        <taxon>Spirosomataceae</taxon>
        <taxon>Fibrella</taxon>
    </lineage>
</organism>
<dbReference type="GO" id="GO:0004749">
    <property type="term" value="F:ribose phosphate diphosphokinase activity"/>
    <property type="evidence" value="ECO:0007669"/>
    <property type="project" value="UniProtKB-EC"/>
</dbReference>
<dbReference type="InterPro" id="IPR005946">
    <property type="entry name" value="Rib-P_diPkinase"/>
</dbReference>
<proteinExistence type="inferred from homology"/>
<accession>I0KH32</accession>
<reference evidence="5 6" key="1">
    <citation type="journal article" date="2012" name="J. Bacteriol.">
        <title>Genome Sequence of Fibrella aestuarina BUZ 2T, a Filamentous Marine Bacterium.</title>
        <authorList>
            <person name="Filippini M."/>
            <person name="Qi W."/>
            <person name="Blom J."/>
            <person name="Goesmann A."/>
            <person name="Smits T.H."/>
            <person name="Bagheri H.C."/>
        </authorList>
    </citation>
    <scope>NUCLEOTIDE SEQUENCE [LARGE SCALE GENOMIC DNA]</scope>
    <source>
        <strain evidence="6">BUZ 2T</strain>
    </source>
</reference>
<dbReference type="GO" id="GO:0002189">
    <property type="term" value="C:ribose phosphate diphosphokinase complex"/>
    <property type="evidence" value="ECO:0007669"/>
    <property type="project" value="TreeGrafter"/>
</dbReference>
<dbReference type="EMBL" id="HE796683">
    <property type="protein sequence ID" value="CCH03435.1"/>
    <property type="molecule type" value="Genomic_DNA"/>
</dbReference>